<organism evidence="10 11">
    <name type="scientific">Rhizophlyctis rosea</name>
    <dbReference type="NCBI Taxonomy" id="64517"/>
    <lineage>
        <taxon>Eukaryota</taxon>
        <taxon>Fungi</taxon>
        <taxon>Fungi incertae sedis</taxon>
        <taxon>Chytridiomycota</taxon>
        <taxon>Chytridiomycota incertae sedis</taxon>
        <taxon>Chytridiomycetes</taxon>
        <taxon>Rhizophlyctidales</taxon>
        <taxon>Rhizophlyctidaceae</taxon>
        <taxon>Rhizophlyctis</taxon>
    </lineage>
</organism>
<gene>
    <name evidence="10" type="primary">FRE1_3</name>
    <name evidence="10" type="ORF">HK097_006247</name>
</gene>
<dbReference type="PROSITE" id="PS51384">
    <property type="entry name" value="FAD_FR"/>
    <property type="match status" value="1"/>
</dbReference>
<dbReference type="CDD" id="cd06186">
    <property type="entry name" value="NOX_Duox_like_FAD_NADP"/>
    <property type="match status" value="1"/>
</dbReference>
<dbReference type="Pfam" id="PF08022">
    <property type="entry name" value="FAD_binding_8"/>
    <property type="match status" value="1"/>
</dbReference>
<dbReference type="EMBL" id="JADGJD010000293">
    <property type="protein sequence ID" value="KAJ3052450.1"/>
    <property type="molecule type" value="Genomic_DNA"/>
</dbReference>
<evidence type="ECO:0000256" key="4">
    <source>
        <dbReference type="ARBA" id="ARBA00022989"/>
    </source>
</evidence>
<dbReference type="InterPro" id="IPR017938">
    <property type="entry name" value="Riboflavin_synthase-like_b-brl"/>
</dbReference>
<keyword evidence="2 8" id="KW-0812">Transmembrane</keyword>
<dbReference type="Proteomes" id="UP001212841">
    <property type="component" value="Unassembled WGS sequence"/>
</dbReference>
<dbReference type="InterPro" id="IPR013121">
    <property type="entry name" value="Fe_red_NAD-bd_6"/>
</dbReference>
<evidence type="ECO:0000256" key="8">
    <source>
        <dbReference type="SAM" id="Phobius"/>
    </source>
</evidence>
<dbReference type="Gene3D" id="3.40.50.80">
    <property type="entry name" value="Nucleotide-binding domain of ferredoxin-NADP reductase (FNR) module"/>
    <property type="match status" value="1"/>
</dbReference>
<dbReference type="Pfam" id="PF08030">
    <property type="entry name" value="NAD_binding_6"/>
    <property type="match status" value="1"/>
</dbReference>
<feature type="domain" description="FAD-binding FR-type" evidence="9">
    <location>
        <begin position="297"/>
        <end position="441"/>
    </location>
</feature>
<keyword evidence="11" id="KW-1185">Reference proteome</keyword>
<dbReference type="SUPFAM" id="SSF63380">
    <property type="entry name" value="Riboflavin synthase domain-like"/>
    <property type="match status" value="1"/>
</dbReference>
<feature type="transmembrane region" description="Helical" evidence="8">
    <location>
        <begin position="259"/>
        <end position="281"/>
    </location>
</feature>
<evidence type="ECO:0000259" key="9">
    <source>
        <dbReference type="PROSITE" id="PS51384"/>
    </source>
</evidence>
<feature type="transmembrane region" description="Helical" evidence="8">
    <location>
        <begin position="91"/>
        <end position="114"/>
    </location>
</feature>
<dbReference type="GO" id="GO:0005886">
    <property type="term" value="C:plasma membrane"/>
    <property type="evidence" value="ECO:0007669"/>
    <property type="project" value="TreeGrafter"/>
</dbReference>
<dbReference type="PRINTS" id="PR00466">
    <property type="entry name" value="GP91PHOX"/>
</dbReference>
<reference evidence="10" key="1">
    <citation type="submission" date="2020-05" db="EMBL/GenBank/DDBJ databases">
        <title>Phylogenomic resolution of chytrid fungi.</title>
        <authorList>
            <person name="Stajich J.E."/>
            <person name="Amses K."/>
            <person name="Simmons R."/>
            <person name="Seto K."/>
            <person name="Myers J."/>
            <person name="Bonds A."/>
            <person name="Quandt C.A."/>
            <person name="Barry K."/>
            <person name="Liu P."/>
            <person name="Grigoriev I."/>
            <person name="Longcore J.E."/>
            <person name="James T.Y."/>
        </authorList>
    </citation>
    <scope>NUCLEOTIDE SEQUENCE</scope>
    <source>
        <strain evidence="10">JEL0318</strain>
    </source>
</reference>
<keyword evidence="4 8" id="KW-1133">Transmembrane helix</keyword>
<dbReference type="PANTHER" id="PTHR11972:SF69">
    <property type="entry name" value="FERRIC REDUCTION OXIDASE 6-RELATED"/>
    <property type="match status" value="1"/>
</dbReference>
<keyword evidence="6" id="KW-0406">Ion transport</keyword>
<dbReference type="SUPFAM" id="SSF52343">
    <property type="entry name" value="Ferredoxin reductase-like, C-terminal NADP-linked domain"/>
    <property type="match status" value="1"/>
</dbReference>
<dbReference type="SFLD" id="SFLDS00052">
    <property type="entry name" value="Ferric_Reductase_Domain"/>
    <property type="match status" value="1"/>
</dbReference>
<feature type="transmembrane region" description="Helical" evidence="8">
    <location>
        <begin position="12"/>
        <end position="31"/>
    </location>
</feature>
<evidence type="ECO:0000256" key="3">
    <source>
        <dbReference type="ARBA" id="ARBA00022982"/>
    </source>
</evidence>
<keyword evidence="5" id="KW-0560">Oxidoreductase</keyword>
<dbReference type="PANTHER" id="PTHR11972">
    <property type="entry name" value="NADPH OXIDASE"/>
    <property type="match status" value="1"/>
</dbReference>
<dbReference type="InterPro" id="IPR039261">
    <property type="entry name" value="FNR_nucleotide-bd"/>
</dbReference>
<accession>A0AAD5SCS7</accession>
<evidence type="ECO:0000256" key="2">
    <source>
        <dbReference type="ARBA" id="ARBA00022692"/>
    </source>
</evidence>
<feature type="transmembrane region" description="Helical" evidence="8">
    <location>
        <begin position="224"/>
        <end position="247"/>
    </location>
</feature>
<feature type="transmembrane region" description="Helical" evidence="8">
    <location>
        <begin position="51"/>
        <end position="70"/>
    </location>
</feature>
<dbReference type="GO" id="GO:0016491">
    <property type="term" value="F:oxidoreductase activity"/>
    <property type="evidence" value="ECO:0007669"/>
    <property type="project" value="UniProtKB-KW"/>
</dbReference>
<dbReference type="InterPro" id="IPR050369">
    <property type="entry name" value="RBOH/FRE"/>
</dbReference>
<keyword evidence="7 8" id="KW-0472">Membrane</keyword>
<evidence type="ECO:0000256" key="6">
    <source>
        <dbReference type="ARBA" id="ARBA00023065"/>
    </source>
</evidence>
<dbReference type="GO" id="GO:0006811">
    <property type="term" value="P:monoatomic ion transport"/>
    <property type="evidence" value="ECO:0007669"/>
    <property type="project" value="UniProtKB-KW"/>
</dbReference>
<dbReference type="SFLD" id="SFLDG01168">
    <property type="entry name" value="Ferric_reductase_subgroup_(FRE"/>
    <property type="match status" value="1"/>
</dbReference>
<evidence type="ECO:0000256" key="1">
    <source>
        <dbReference type="ARBA" id="ARBA00004141"/>
    </source>
</evidence>
<dbReference type="InterPro" id="IPR013112">
    <property type="entry name" value="FAD-bd_8"/>
</dbReference>
<dbReference type="Pfam" id="PF01794">
    <property type="entry name" value="Ferric_reduct"/>
    <property type="match status" value="1"/>
</dbReference>
<comment type="subcellular location">
    <subcellularLocation>
        <location evidence="1">Membrane</location>
        <topology evidence="1">Multi-pass membrane protein</topology>
    </subcellularLocation>
</comment>
<name>A0AAD5SCS7_9FUNG</name>
<evidence type="ECO:0000256" key="7">
    <source>
        <dbReference type="ARBA" id="ARBA00023136"/>
    </source>
</evidence>
<comment type="caution">
    <text evidence="10">The sequence shown here is derived from an EMBL/GenBank/DDBJ whole genome shotgun (WGS) entry which is preliminary data.</text>
</comment>
<dbReference type="AlphaFoldDB" id="A0AAD5SCS7"/>
<evidence type="ECO:0000313" key="11">
    <source>
        <dbReference type="Proteomes" id="UP001212841"/>
    </source>
</evidence>
<evidence type="ECO:0000313" key="10">
    <source>
        <dbReference type="EMBL" id="KAJ3052450.1"/>
    </source>
</evidence>
<protein>
    <submittedName>
        <fullName evidence="10">Ferric/cupric-chelate reductase</fullName>
    </submittedName>
</protein>
<dbReference type="InterPro" id="IPR000778">
    <property type="entry name" value="Cyt_b245_heavy_chain"/>
</dbReference>
<evidence type="ECO:0000256" key="5">
    <source>
        <dbReference type="ARBA" id="ARBA00023002"/>
    </source>
</evidence>
<sequence>MAPKYIDPVRTGVIGAIAVFPLSIVLVNILWRTPKRCYAQVCPELATYKDLNLITTYVFYAFLVYMAILLKIAQRNHWSQTAITLGGKPRITLTSFLVLISMIAHHSFHFAYYWTEVVARRATYPANYMDWLNVLFRVAGRMMALQLGLQFIPTARDGFLNGYLGLDFDKGLQFHRWSGTFLMLWILFHGIGQELPQGVRNGPQKYWLGLTGQSSTSPLAYTKYVRLTGMLAALMLLWVGINSLPIVRRKKYGWFRANHFFALTGFVMACVHASPILYFALPGLLTYLIDSIVRRYNRRHAYKITNITVEKCGYLRVDIEGPRFRYKPGQWAYLNVPAVRNLSWHPFSIASSPHSYDDTIVIPNAPDTPDSVRKQKLVVDESASHYVQNNASASPITFIIKPTTSSASWTSNLLKAWQRRPANSPGLKVFIDGPHGTAPKKFFDSDRVICVAGGSGIPGAVGIARSILDYNLLDRNEEEARQHVRLCWSVRDEASALSSFSLLNELHGHHLAASHLQTHLHSSLAERLNVKGYLELEARTWKEEKVKTVSVYVCGPKNLIKEASVAAFELAKKEGVVIRVHTEGYAR</sequence>
<keyword evidence="3" id="KW-0249">Electron transport</keyword>
<proteinExistence type="predicted"/>
<dbReference type="Gene3D" id="2.40.30.10">
    <property type="entry name" value="Translation factors"/>
    <property type="match status" value="1"/>
</dbReference>
<dbReference type="InterPro" id="IPR013130">
    <property type="entry name" value="Fe3_Rdtase_TM_dom"/>
</dbReference>
<keyword evidence="6" id="KW-0813">Transport</keyword>
<dbReference type="InterPro" id="IPR017927">
    <property type="entry name" value="FAD-bd_FR_type"/>
</dbReference>